<sequence>MSLVDLRSDLLAGPTPEMIEAMIATARVPSSYGPREDQHVRELEALTAQTLGTEDALFFPTCTMANQAALMVHCRPGDFIIAETESHVAEFEAASTAGVSNVAVLRVTGVHGHLSPVQLAEVLDRSEDEAMRVSMVSLENTHNRAGGTVMPEGWQQQIESACRARGIAIHLDGARLWNAAAYAKCDPLALVRGADSVAVSLNKALGAPLGAMLCGSKAFIRNASRVRQMLGGNWRPAGIVAAPALVALKTMQKRIVDDHANARHLGTALASEHPWLSIDFDSLQTNIVLVKLRTKQMNAARLTKRLSEMGVLVVAYGDQYVRLVIYSGIGQDQIGKVLTAFSEISRTLTADYLAGS</sequence>
<dbReference type="PANTHER" id="PTHR48097">
    <property type="entry name" value="L-THREONINE ALDOLASE-RELATED"/>
    <property type="match status" value="1"/>
</dbReference>
<dbReference type="Pfam" id="PF01212">
    <property type="entry name" value="Beta_elim_lyase"/>
    <property type="match status" value="1"/>
</dbReference>
<dbReference type="InterPro" id="IPR015421">
    <property type="entry name" value="PyrdxlP-dep_Trfase_major"/>
</dbReference>
<dbReference type="GO" id="GO:0006567">
    <property type="term" value="P:L-threonine catabolic process"/>
    <property type="evidence" value="ECO:0007669"/>
    <property type="project" value="TreeGrafter"/>
</dbReference>
<evidence type="ECO:0000256" key="3">
    <source>
        <dbReference type="ARBA" id="ARBA00011881"/>
    </source>
</evidence>
<dbReference type="EMBL" id="VSSR01000016">
    <property type="protein sequence ID" value="TYL85884.1"/>
    <property type="molecule type" value="Genomic_DNA"/>
</dbReference>
<dbReference type="PANTHER" id="PTHR48097:SF9">
    <property type="entry name" value="L-THREONINE ALDOLASE"/>
    <property type="match status" value="1"/>
</dbReference>
<dbReference type="InterPro" id="IPR001597">
    <property type="entry name" value="ArAA_b-elim_lyase/Thr_aldolase"/>
</dbReference>
<evidence type="ECO:0000256" key="2">
    <source>
        <dbReference type="ARBA" id="ARBA00006966"/>
    </source>
</evidence>
<gene>
    <name evidence="8" type="ORF">FXB38_10175</name>
</gene>
<dbReference type="PIRSF" id="PIRSF017617">
    <property type="entry name" value="Thr_aldolase"/>
    <property type="match status" value="1"/>
</dbReference>
<evidence type="ECO:0000256" key="4">
    <source>
        <dbReference type="ARBA" id="ARBA00022898"/>
    </source>
</evidence>
<keyword evidence="5" id="KW-0456">Lyase</keyword>
<dbReference type="AlphaFoldDB" id="A0A5S4X8U5"/>
<reference evidence="8 9" key="1">
    <citation type="submission" date="2019-08" db="EMBL/GenBank/DDBJ databases">
        <title>Bradyrhizobium hipponensis sp. nov., a rhizobium isolated from a Lupinus angustifolius root nodule in Tunisia.</title>
        <authorList>
            <person name="Off K."/>
            <person name="Rejili M."/>
            <person name="Mars M."/>
            <person name="Brachmann A."/>
            <person name="Marin M."/>
        </authorList>
    </citation>
    <scope>NUCLEOTIDE SEQUENCE [LARGE SCALE GENOMIC DNA]</scope>
    <source>
        <strain evidence="8 9">CTAW11</strain>
    </source>
</reference>
<keyword evidence="8" id="KW-0032">Aminotransferase</keyword>
<dbReference type="NCBIfam" id="NF041359">
    <property type="entry name" value="GntG_guanitoxin"/>
    <property type="match status" value="1"/>
</dbReference>
<dbReference type="GO" id="GO:0008732">
    <property type="term" value="F:L-allo-threonine aldolase activity"/>
    <property type="evidence" value="ECO:0007669"/>
    <property type="project" value="TreeGrafter"/>
</dbReference>
<dbReference type="InterPro" id="IPR015422">
    <property type="entry name" value="PyrdxlP-dep_Trfase_small"/>
</dbReference>
<dbReference type="Proteomes" id="UP000324853">
    <property type="component" value="Unassembled WGS sequence"/>
</dbReference>
<protein>
    <submittedName>
        <fullName evidence="8">Aminotransferase class I/II-fold pyridoxal phosphate-dependent enzyme</fullName>
    </submittedName>
</protein>
<evidence type="ECO:0000259" key="7">
    <source>
        <dbReference type="Pfam" id="PF01212"/>
    </source>
</evidence>
<keyword evidence="9" id="KW-1185">Reference proteome</keyword>
<dbReference type="InterPro" id="IPR015424">
    <property type="entry name" value="PyrdxlP-dep_Trfase"/>
</dbReference>
<proteinExistence type="inferred from homology"/>
<dbReference type="Gene3D" id="3.90.1150.10">
    <property type="entry name" value="Aspartate Aminotransferase, domain 1"/>
    <property type="match status" value="1"/>
</dbReference>
<evidence type="ECO:0000313" key="8">
    <source>
        <dbReference type="EMBL" id="TYL85884.1"/>
    </source>
</evidence>
<evidence type="ECO:0000256" key="6">
    <source>
        <dbReference type="PIRSR" id="PIRSR017617-1"/>
    </source>
</evidence>
<accession>A0A5S4X8U5</accession>
<dbReference type="InterPro" id="IPR023603">
    <property type="entry name" value="Low_specificity_L-TA-like"/>
</dbReference>
<organism evidence="8 9">
    <name type="scientific">Bradyrhizobium cytisi</name>
    <dbReference type="NCBI Taxonomy" id="515489"/>
    <lineage>
        <taxon>Bacteria</taxon>
        <taxon>Pseudomonadati</taxon>
        <taxon>Pseudomonadota</taxon>
        <taxon>Alphaproteobacteria</taxon>
        <taxon>Hyphomicrobiales</taxon>
        <taxon>Nitrobacteraceae</taxon>
        <taxon>Bradyrhizobium</taxon>
    </lineage>
</organism>
<comment type="cofactor">
    <cofactor evidence="1">
        <name>pyridoxal 5'-phosphate</name>
        <dbReference type="ChEBI" id="CHEBI:597326"/>
    </cofactor>
</comment>
<feature type="domain" description="Aromatic amino acid beta-eliminating lyase/threonine aldolase" evidence="7">
    <location>
        <begin position="5"/>
        <end position="290"/>
    </location>
</feature>
<comment type="subunit">
    <text evidence="3">Homotetramer.</text>
</comment>
<name>A0A5S4X8U5_9BRAD</name>
<keyword evidence="4" id="KW-0663">Pyridoxal phosphate</keyword>
<comment type="similarity">
    <text evidence="2">Belongs to the threonine aldolase family.</text>
</comment>
<dbReference type="GO" id="GO:0005829">
    <property type="term" value="C:cytosol"/>
    <property type="evidence" value="ECO:0007669"/>
    <property type="project" value="TreeGrafter"/>
</dbReference>
<dbReference type="SUPFAM" id="SSF53383">
    <property type="entry name" value="PLP-dependent transferases"/>
    <property type="match status" value="1"/>
</dbReference>
<dbReference type="GO" id="GO:0006545">
    <property type="term" value="P:glycine biosynthetic process"/>
    <property type="evidence" value="ECO:0007669"/>
    <property type="project" value="TreeGrafter"/>
</dbReference>
<evidence type="ECO:0000256" key="5">
    <source>
        <dbReference type="ARBA" id="ARBA00023239"/>
    </source>
</evidence>
<dbReference type="OrthoDB" id="9774495at2"/>
<evidence type="ECO:0000256" key="1">
    <source>
        <dbReference type="ARBA" id="ARBA00001933"/>
    </source>
</evidence>
<dbReference type="GO" id="GO:0008483">
    <property type="term" value="F:transaminase activity"/>
    <property type="evidence" value="ECO:0007669"/>
    <property type="project" value="UniProtKB-KW"/>
</dbReference>
<comment type="caution">
    <text evidence="8">The sequence shown here is derived from an EMBL/GenBank/DDBJ whole genome shotgun (WGS) entry which is preliminary data.</text>
</comment>
<dbReference type="FunFam" id="3.40.640.10:FF:000030">
    <property type="entry name" value="Low-specificity L-threonine aldolase"/>
    <property type="match status" value="1"/>
</dbReference>
<dbReference type="Gene3D" id="3.40.640.10">
    <property type="entry name" value="Type I PLP-dependent aspartate aminotransferase-like (Major domain)"/>
    <property type="match status" value="1"/>
</dbReference>
<evidence type="ECO:0000313" key="9">
    <source>
        <dbReference type="Proteomes" id="UP000324853"/>
    </source>
</evidence>
<dbReference type="RefSeq" id="WP_148750716.1">
    <property type="nucleotide sequence ID" value="NZ_VSSR01000016.1"/>
</dbReference>
<keyword evidence="8" id="KW-0808">Transferase</keyword>
<feature type="modified residue" description="N6-(pyridoxal phosphate)lysine" evidence="6">
    <location>
        <position position="203"/>
    </location>
</feature>